<dbReference type="NCBIfam" id="TIGR00594">
    <property type="entry name" value="polc"/>
    <property type="match status" value="1"/>
</dbReference>
<evidence type="ECO:0000256" key="4">
    <source>
        <dbReference type="ARBA" id="ARBA00022705"/>
    </source>
</evidence>
<comment type="subunit">
    <text evidence="6">DNA polymerase III contains a core (composed of alpha, epsilon and theta chains) that associates with a tau subunit. This core dimerizes to form the POLIII' complex. PolIII' associates with the gamma complex (composed of gamma, delta, delta', psi and chi chains) and with the beta chain to form the complete DNA polymerase III complex.</text>
</comment>
<dbReference type="CDD" id="cd07431">
    <property type="entry name" value="PHP_PolIIIA"/>
    <property type="match status" value="1"/>
</dbReference>
<dbReference type="InterPro" id="IPR041931">
    <property type="entry name" value="DNA_pol3_alpha_thumb_dom"/>
</dbReference>
<organism evidence="9 10">
    <name type="scientific">Lacticaseibacillus pabuli</name>
    <dbReference type="NCBI Taxonomy" id="3025672"/>
    <lineage>
        <taxon>Bacteria</taxon>
        <taxon>Bacillati</taxon>
        <taxon>Bacillota</taxon>
        <taxon>Bacilli</taxon>
        <taxon>Lactobacillales</taxon>
        <taxon>Lactobacillaceae</taxon>
        <taxon>Lacticaseibacillus</taxon>
    </lineage>
</organism>
<name>A0ABY7WRL0_9LACO</name>
<dbReference type="CDD" id="cd04485">
    <property type="entry name" value="DnaE_OBF"/>
    <property type="match status" value="1"/>
</dbReference>
<evidence type="ECO:0000256" key="3">
    <source>
        <dbReference type="ARBA" id="ARBA00022695"/>
    </source>
</evidence>
<dbReference type="EC" id="2.7.7.7" evidence="1"/>
<keyword evidence="3" id="KW-0548">Nucleotidyltransferase</keyword>
<dbReference type="Gene3D" id="1.10.150.870">
    <property type="match status" value="1"/>
</dbReference>
<keyword evidence="4" id="KW-0235">DNA replication</keyword>
<dbReference type="InterPro" id="IPR040982">
    <property type="entry name" value="DNA_pol3_finger"/>
</dbReference>
<dbReference type="InterPro" id="IPR016195">
    <property type="entry name" value="Pol/histidinol_Pase-like"/>
</dbReference>
<comment type="catalytic activity">
    <reaction evidence="7">
        <text>DNA(n) + a 2'-deoxyribonucleoside 5'-triphosphate = DNA(n+1) + diphosphate</text>
        <dbReference type="Rhea" id="RHEA:22508"/>
        <dbReference type="Rhea" id="RHEA-COMP:17339"/>
        <dbReference type="Rhea" id="RHEA-COMP:17340"/>
        <dbReference type="ChEBI" id="CHEBI:33019"/>
        <dbReference type="ChEBI" id="CHEBI:61560"/>
        <dbReference type="ChEBI" id="CHEBI:173112"/>
        <dbReference type="EC" id="2.7.7.7"/>
    </reaction>
</comment>
<keyword evidence="10" id="KW-1185">Reference proteome</keyword>
<evidence type="ECO:0000256" key="1">
    <source>
        <dbReference type="ARBA" id="ARBA00012417"/>
    </source>
</evidence>
<evidence type="ECO:0000313" key="10">
    <source>
        <dbReference type="Proteomes" id="UP001220377"/>
    </source>
</evidence>
<dbReference type="InterPro" id="IPR003141">
    <property type="entry name" value="Pol/His_phosphatase_N"/>
</dbReference>
<keyword evidence="2" id="KW-0808">Transferase</keyword>
<dbReference type="InterPro" id="IPR029460">
    <property type="entry name" value="DNAPol_HHH"/>
</dbReference>
<accession>A0ABY7WRL0</accession>
<sequence>MAFAQLRVLSGATMFATPIQINTLAAAAKARGYQALALTDVNVVANLVPFYTAMRAAGLKPLLGMQVRVADDDFILMALSAAGYQQLLRISTYLQLTENPTFDQLPDFTGLACITTEHGLVAAAYAAGDGNLAASHAQKLLAKQPDRFAIGMPLANLQAEFLRFAEVHQWPAVPLGDVRELDAQDAMTIRLLQAIKAGKKFREMTGDRADYLLADAHLVADRIQAAGMPQLLTNCQDLIDAATVTLEFGETQLPSFPIPDDAAPDAATYLRQLSTTGLRQIQGGVIASDYQQRLDRELGVIHDMGFDDYFLIVQDIVHAAQARGIMTGPGRGSAAGSLVAYALGITTVDPLQFNLLFERFLNPNRHQMPDIDLDVEDSRRGEVLQYMYDKYGREHCSQIMAFGTFGARQAIRDAAGALELPSYKLDELIHLIPRNADKVSDIMADKRVSVLMGKEKLTASVLRAAQRLEGIQRTISTHAAGVVLSAGPLTNVVALETSSVGIGVQTQMVKEGVEKVGLLKIDVLGLRTLGILRMMQTAYERIQGQPIDLRTIDLNDPKTLGIFAAGDTTGVFQFESRPMRGVLRKVQPQSFEDVVAVAALYRPGPMQYIDEFAARRHGQRKVEYVSPLLEPILAPTYGIIVYQEQVMQVASSIGGLTLAEADDLRRAMSKKKQAVIDAAKPKFMAGAAQRGVSETDAAQIFDDIERFAGYGFNRSHAAAYGKLAVQMAYFKAHVPAAFYLAQLNANLGASAKIGAFAGEMRQKGVRLLRPDIDRSSRGFVLDGANIRMGLGNLKGLRRDLIDAIIAERKENGHFAGVQDFLLRLDDKWLTETALRPLVAAGALDGREYGRAEMLAQLQGMCAAAQLAGGSRDLLGAVWPKMDAGDLTHGDVLSAEAEVIGFYLNGNPADEYAELLQARGGVPLAQAGGQRTVTVIVLAESVRVISTKAGNRMAFMTVSDQSGQAEVTIFPEAYLQARGLKQGAVYLMRVRGDKEQGGPVPKLLAQSVTAAEPLLAASERKLFLNLGSNPSAEMKKQVWGILAAHHGDSQVIVVIGSERLLLEPRYSVLINADLMAQLGELLPPEALAISPNPDSSQTP</sequence>
<dbReference type="Gene3D" id="1.10.10.1600">
    <property type="entry name" value="Bacterial DNA polymerase III alpha subunit, thumb domain"/>
    <property type="match status" value="1"/>
</dbReference>
<dbReference type="EMBL" id="CP117884">
    <property type="protein sequence ID" value="WDF81606.1"/>
    <property type="molecule type" value="Genomic_DNA"/>
</dbReference>
<keyword evidence="5" id="KW-0239">DNA-directed DNA polymerase</keyword>
<dbReference type="Pfam" id="PF02811">
    <property type="entry name" value="PHP"/>
    <property type="match status" value="1"/>
</dbReference>
<reference evidence="9 10" key="1">
    <citation type="submission" date="2023-02" db="EMBL/GenBank/DDBJ databases">
        <title>Genome sequence of Lacticaseibacillus sp. KACC 23028.</title>
        <authorList>
            <person name="Kim S."/>
            <person name="Heo J."/>
            <person name="Kwon S.-W."/>
        </authorList>
    </citation>
    <scope>NUCLEOTIDE SEQUENCE [LARGE SCALE GENOMIC DNA]</scope>
    <source>
        <strain evidence="9 10">KACC 23028</strain>
    </source>
</reference>
<evidence type="ECO:0000256" key="5">
    <source>
        <dbReference type="ARBA" id="ARBA00022932"/>
    </source>
</evidence>
<dbReference type="InterPro" id="IPR004805">
    <property type="entry name" value="DnaE2/DnaE/PolC"/>
</dbReference>
<dbReference type="SMART" id="SM00481">
    <property type="entry name" value="POLIIIAc"/>
    <property type="match status" value="1"/>
</dbReference>
<dbReference type="Gene3D" id="3.20.20.140">
    <property type="entry name" value="Metal-dependent hydrolases"/>
    <property type="match status" value="1"/>
</dbReference>
<dbReference type="Pfam" id="PF14579">
    <property type="entry name" value="HHH_6"/>
    <property type="match status" value="1"/>
</dbReference>
<protein>
    <recommendedName>
        <fullName evidence="1">DNA-directed DNA polymerase</fullName>
        <ecNumber evidence="1">2.7.7.7</ecNumber>
    </recommendedName>
</protein>
<evidence type="ECO:0000259" key="8">
    <source>
        <dbReference type="SMART" id="SM00481"/>
    </source>
</evidence>
<evidence type="ECO:0000256" key="6">
    <source>
        <dbReference type="ARBA" id="ARBA00026073"/>
    </source>
</evidence>
<dbReference type="RefSeq" id="WP_274258486.1">
    <property type="nucleotide sequence ID" value="NZ_CP117884.1"/>
</dbReference>
<evidence type="ECO:0000256" key="7">
    <source>
        <dbReference type="ARBA" id="ARBA00049244"/>
    </source>
</evidence>
<dbReference type="Proteomes" id="UP001220377">
    <property type="component" value="Chromosome"/>
</dbReference>
<dbReference type="InterPro" id="IPR011708">
    <property type="entry name" value="DNA_pol3_alpha_NTPase_dom"/>
</dbReference>
<gene>
    <name evidence="9" type="ORF">PQ472_06625</name>
</gene>
<dbReference type="PANTHER" id="PTHR32294:SF0">
    <property type="entry name" value="DNA POLYMERASE III SUBUNIT ALPHA"/>
    <property type="match status" value="1"/>
</dbReference>
<dbReference type="InterPro" id="IPR004013">
    <property type="entry name" value="PHP_dom"/>
</dbReference>
<feature type="domain" description="Polymerase/histidinol phosphatase N-terminal" evidence="8">
    <location>
        <begin position="4"/>
        <end position="71"/>
    </location>
</feature>
<dbReference type="Pfam" id="PF17657">
    <property type="entry name" value="DNA_pol3_finger"/>
    <property type="match status" value="1"/>
</dbReference>
<proteinExistence type="predicted"/>
<dbReference type="Pfam" id="PF07733">
    <property type="entry name" value="DNA_pol3_alpha"/>
    <property type="match status" value="1"/>
</dbReference>
<dbReference type="PANTHER" id="PTHR32294">
    <property type="entry name" value="DNA POLYMERASE III SUBUNIT ALPHA"/>
    <property type="match status" value="1"/>
</dbReference>
<evidence type="ECO:0000256" key="2">
    <source>
        <dbReference type="ARBA" id="ARBA00022679"/>
    </source>
</evidence>
<dbReference type="SUPFAM" id="SSF89550">
    <property type="entry name" value="PHP domain-like"/>
    <property type="match status" value="1"/>
</dbReference>
<evidence type="ECO:0000313" key="9">
    <source>
        <dbReference type="EMBL" id="WDF81606.1"/>
    </source>
</evidence>